<proteinExistence type="predicted"/>
<feature type="domain" description="TLDc" evidence="1">
    <location>
        <begin position="190"/>
        <end position="367"/>
    </location>
</feature>
<dbReference type="AlphaFoldDB" id="A0A815A583"/>
<comment type="caution">
    <text evidence="2">The sequence shown here is derived from an EMBL/GenBank/DDBJ whole genome shotgun (WGS) entry which is preliminary data.</text>
</comment>
<accession>A0A815A583</accession>
<organism evidence="2 3">
    <name type="scientific">Adineta ricciae</name>
    <name type="common">Rotifer</name>
    <dbReference type="NCBI Taxonomy" id="249248"/>
    <lineage>
        <taxon>Eukaryota</taxon>
        <taxon>Metazoa</taxon>
        <taxon>Spiralia</taxon>
        <taxon>Gnathifera</taxon>
        <taxon>Rotifera</taxon>
        <taxon>Eurotatoria</taxon>
        <taxon>Bdelloidea</taxon>
        <taxon>Adinetida</taxon>
        <taxon>Adinetidae</taxon>
        <taxon>Adineta</taxon>
    </lineage>
</organism>
<dbReference type="InterPro" id="IPR006571">
    <property type="entry name" value="TLDc_dom"/>
</dbReference>
<dbReference type="PROSITE" id="PS51886">
    <property type="entry name" value="TLDC"/>
    <property type="match status" value="1"/>
</dbReference>
<evidence type="ECO:0000313" key="3">
    <source>
        <dbReference type="Proteomes" id="UP000663852"/>
    </source>
</evidence>
<dbReference type="Pfam" id="PF07534">
    <property type="entry name" value="TLD"/>
    <property type="match status" value="1"/>
</dbReference>
<name>A0A815A583_ADIRI</name>
<dbReference type="SMART" id="SM00584">
    <property type="entry name" value="TLDc"/>
    <property type="match status" value="1"/>
</dbReference>
<dbReference type="EMBL" id="CAJNOJ010000181">
    <property type="protein sequence ID" value="CAF1252800.1"/>
    <property type="molecule type" value="Genomic_DNA"/>
</dbReference>
<dbReference type="OrthoDB" id="25620at2759"/>
<reference evidence="2" key="1">
    <citation type="submission" date="2021-02" db="EMBL/GenBank/DDBJ databases">
        <authorList>
            <person name="Nowell W R."/>
        </authorList>
    </citation>
    <scope>NUCLEOTIDE SEQUENCE</scope>
</reference>
<sequence length="1136" mass="125786">MSEVSLKLCEAESCARVAATLCGHCKKNVCRRHFNEHADQLVQELNPLADRINALTETLTSFTLTNYKLKLFNQLIQWRDKAIKEIHELYKFKKRKLTLLLDDNEEVFLQQATDHLDGAEILKNETATFINDNDVTFEQLNILKGKINELEDAVNETHTHLVYCDIKPVLIDYESILIHSTGNNYMNGGTLLCADYQMRLNDFYGRSRQKWNLIYKASKNGFRAQDFHLCSDNKGPTITIIQSENNNCLFGGYTAKPWTSDNKYRSDPRAFLFTLKNPYGIHPTKFLCKRTGINAIGHAAATGPYFGGVVENETHFIDIQVSDASNHNDLSTSSFPASYIDTTGKGNKLFAGDSNFMVKDIEVYGCVVIIFADIKTMMLCRKIIRNSRMEYQQVALIVLLTIISINASHYRGGSLSWSIHDDSTNGSSSTVVVRITQRHSYRKTYSVNTYCDQTTIANNNVIGDGNVICLGNCSGYSINGTYYIIPTFDTNVPCTDYSDEFDYSSGEGSVDVIVPKDTRFTYAVQSCCWISLLHGGSDWSLALVVDTHQRRNGKYNNSPKTSSSPVVQVQIGQTHVIPIPMADSDGDALRCRWGQNLIECGGICDPKGILQQFPCQLSYEATTLGYEGVALVIEDYDPNLIECGGICDPKGILQQFPCQLSYEATTLGYEGVALVIEDYDPVTNETYSSIPLQFLIRIVNQIPVTVPPDFNYTGAPLLQPCTVPPVYIGDRHHGACIGVKSNSTVIERIVVRVPCNESSTTITDILTVSPPGMSKSSISLDPDDNNTYIMYIQWTPRPDQYGIHQLCLTPVDSVGQTGQQVCYTFQVDVEPPNFINGSMTPQGLVPRNQAIWSISTDQDVIPPSQRAAYIRYFKQMSNGADVEVLRVNAAVDVIYQARQLVINTGSTIWEEGAQYYILFDSGIALINQSCGIESAPLANKSFWTFQIAAPNNTTQKPTTRKTTVTTTRRTTITTTHKTTTTTAMTTPLPSVTTTTTAGAVITSGIPPNGVCPNWLPFGTVLSLTSSALQPNYTFCFTVNTTFADVTIAANTWAPCSTWKISGTADPLLDLFTPETSTGPPVAQNDDGNSISHLNCYGAVLSYRLKKGNHRVIVRHQKCAYGNFELRLSSETTNSLK</sequence>
<evidence type="ECO:0000313" key="2">
    <source>
        <dbReference type="EMBL" id="CAF1252800.1"/>
    </source>
</evidence>
<dbReference type="Proteomes" id="UP000663852">
    <property type="component" value="Unassembled WGS sequence"/>
</dbReference>
<evidence type="ECO:0000259" key="1">
    <source>
        <dbReference type="PROSITE" id="PS51886"/>
    </source>
</evidence>
<gene>
    <name evidence="2" type="ORF">EDS130_LOCUS28071</name>
</gene>
<protein>
    <recommendedName>
        <fullName evidence="1">TLDc domain-containing protein</fullName>
    </recommendedName>
</protein>